<dbReference type="AlphaFoldDB" id="A0AAD5PC74"/>
<keyword evidence="2" id="KW-1185">Reference proteome</keyword>
<proteinExistence type="predicted"/>
<evidence type="ECO:0000313" key="2">
    <source>
        <dbReference type="Proteomes" id="UP001209540"/>
    </source>
</evidence>
<comment type="caution">
    <text evidence="1">The sequence shown here is derived from an EMBL/GenBank/DDBJ whole genome shotgun (WGS) entry which is preliminary data.</text>
</comment>
<gene>
    <name evidence="1" type="ORF">BDA99DRAFT_561545</name>
</gene>
<organism evidence="1 2">
    <name type="scientific">Phascolomyces articulosus</name>
    <dbReference type="NCBI Taxonomy" id="60185"/>
    <lineage>
        <taxon>Eukaryota</taxon>
        <taxon>Fungi</taxon>
        <taxon>Fungi incertae sedis</taxon>
        <taxon>Mucoromycota</taxon>
        <taxon>Mucoromycotina</taxon>
        <taxon>Mucoromycetes</taxon>
        <taxon>Mucorales</taxon>
        <taxon>Lichtheimiaceae</taxon>
        <taxon>Phascolomyces</taxon>
    </lineage>
</organism>
<evidence type="ECO:0000313" key="1">
    <source>
        <dbReference type="EMBL" id="KAI9258116.1"/>
    </source>
</evidence>
<dbReference type="EMBL" id="JAIXMP010000019">
    <property type="protein sequence ID" value="KAI9258116.1"/>
    <property type="molecule type" value="Genomic_DNA"/>
</dbReference>
<accession>A0AAD5PC74</accession>
<reference evidence="1" key="2">
    <citation type="submission" date="2023-02" db="EMBL/GenBank/DDBJ databases">
        <authorList>
            <consortium name="DOE Joint Genome Institute"/>
            <person name="Mondo S.J."/>
            <person name="Chang Y."/>
            <person name="Wang Y."/>
            <person name="Ahrendt S."/>
            <person name="Andreopoulos W."/>
            <person name="Barry K."/>
            <person name="Beard J."/>
            <person name="Benny G.L."/>
            <person name="Blankenship S."/>
            <person name="Bonito G."/>
            <person name="Cuomo C."/>
            <person name="Desiro A."/>
            <person name="Gervers K.A."/>
            <person name="Hundley H."/>
            <person name="Kuo A."/>
            <person name="LaButti K."/>
            <person name="Lang B.F."/>
            <person name="Lipzen A."/>
            <person name="O'Donnell K."/>
            <person name="Pangilinan J."/>
            <person name="Reynolds N."/>
            <person name="Sandor L."/>
            <person name="Smith M.W."/>
            <person name="Tsang A."/>
            <person name="Grigoriev I.V."/>
            <person name="Stajich J.E."/>
            <person name="Spatafora J.W."/>
        </authorList>
    </citation>
    <scope>NUCLEOTIDE SEQUENCE</scope>
    <source>
        <strain evidence="1">RSA 2281</strain>
    </source>
</reference>
<sequence length="179" mass="19650">MRGVFGDTLLAYQKSVNSKDKNNQALKKITAELAVMVLEMDPIKRYIVNVIHRLIENNISITTVKQDSPCETGIWSMFSDPILRSLFSIPDQNVHLRCTISSGSQLQWSRDSPGSFSSAIDPAFSIPAPRSPLPTTTTTATINTSSLTIAPPTPVSYYNDPSVLYANHPSSMHSSSHIN</sequence>
<protein>
    <submittedName>
        <fullName evidence="1">Uncharacterized protein</fullName>
    </submittedName>
</protein>
<reference evidence="1" key="1">
    <citation type="journal article" date="2022" name="IScience">
        <title>Evolution of zygomycete secretomes and the origins of terrestrial fungal ecologies.</title>
        <authorList>
            <person name="Chang Y."/>
            <person name="Wang Y."/>
            <person name="Mondo S."/>
            <person name="Ahrendt S."/>
            <person name="Andreopoulos W."/>
            <person name="Barry K."/>
            <person name="Beard J."/>
            <person name="Benny G.L."/>
            <person name="Blankenship S."/>
            <person name="Bonito G."/>
            <person name="Cuomo C."/>
            <person name="Desiro A."/>
            <person name="Gervers K.A."/>
            <person name="Hundley H."/>
            <person name="Kuo A."/>
            <person name="LaButti K."/>
            <person name="Lang B.F."/>
            <person name="Lipzen A."/>
            <person name="O'Donnell K."/>
            <person name="Pangilinan J."/>
            <person name="Reynolds N."/>
            <person name="Sandor L."/>
            <person name="Smith M.E."/>
            <person name="Tsang A."/>
            <person name="Grigoriev I.V."/>
            <person name="Stajich J.E."/>
            <person name="Spatafora J.W."/>
        </authorList>
    </citation>
    <scope>NUCLEOTIDE SEQUENCE</scope>
    <source>
        <strain evidence="1">RSA 2281</strain>
    </source>
</reference>
<dbReference type="Proteomes" id="UP001209540">
    <property type="component" value="Unassembled WGS sequence"/>
</dbReference>
<name>A0AAD5PC74_9FUNG</name>